<name>A0A2N5V5A2_9BASI</name>
<reference evidence="2 3" key="1">
    <citation type="submission" date="2017-11" db="EMBL/GenBank/DDBJ databases">
        <title>De novo assembly and phasing of dikaryotic genomes from two isolates of Puccinia coronata f. sp. avenae, the causal agent of oat crown rust.</title>
        <authorList>
            <person name="Miller M.E."/>
            <person name="Zhang Y."/>
            <person name="Omidvar V."/>
            <person name="Sperschneider J."/>
            <person name="Schwessinger B."/>
            <person name="Raley C."/>
            <person name="Palmer J.M."/>
            <person name="Garnica D."/>
            <person name="Upadhyaya N."/>
            <person name="Rathjen J."/>
            <person name="Taylor J.M."/>
            <person name="Park R.F."/>
            <person name="Dodds P.N."/>
            <person name="Hirsch C.D."/>
            <person name="Kianian S.F."/>
            <person name="Figueroa M."/>
        </authorList>
    </citation>
    <scope>NUCLEOTIDE SEQUENCE [LARGE SCALE GENOMIC DNA]</scope>
    <source>
        <strain evidence="2">12SD80</strain>
    </source>
</reference>
<evidence type="ECO:0000256" key="1">
    <source>
        <dbReference type="SAM" id="Phobius"/>
    </source>
</evidence>
<protein>
    <submittedName>
        <fullName evidence="2">Uncharacterized protein</fullName>
    </submittedName>
</protein>
<evidence type="ECO:0000313" key="3">
    <source>
        <dbReference type="Proteomes" id="UP000235392"/>
    </source>
</evidence>
<accession>A0A2N5V5A2</accession>
<keyword evidence="1" id="KW-1133">Transmembrane helix</keyword>
<evidence type="ECO:0000313" key="2">
    <source>
        <dbReference type="EMBL" id="PLW45160.1"/>
    </source>
</evidence>
<organism evidence="2 3">
    <name type="scientific">Puccinia coronata f. sp. avenae</name>
    <dbReference type="NCBI Taxonomy" id="200324"/>
    <lineage>
        <taxon>Eukaryota</taxon>
        <taxon>Fungi</taxon>
        <taxon>Dikarya</taxon>
        <taxon>Basidiomycota</taxon>
        <taxon>Pucciniomycotina</taxon>
        <taxon>Pucciniomycetes</taxon>
        <taxon>Pucciniales</taxon>
        <taxon>Pucciniaceae</taxon>
        <taxon>Puccinia</taxon>
    </lineage>
</organism>
<feature type="transmembrane region" description="Helical" evidence="1">
    <location>
        <begin position="75"/>
        <end position="94"/>
    </location>
</feature>
<dbReference type="AlphaFoldDB" id="A0A2N5V5A2"/>
<dbReference type="Proteomes" id="UP000235392">
    <property type="component" value="Unassembled WGS sequence"/>
</dbReference>
<sequence length="229" mass="26200">MAKTAGQECIPQAEERFRRDYKFARLSAVKCAFPSPKRHPDARASPNRKANPPYLYPPLPTAFDKRGDHYREHSLAMNNLSCCLFFWFIVSLLLSNLVQSLQFYELQPTEDPISGETRLHWFGIVAATITKGESGNYRFENHLPIASFRITEQNSKNSQQNVWTDLKRHNAIHLSSIEDSKFEVGVNSSPEWNNLKYEAKASAIAKWLKIDQTGRGNIGDYWFVSDSQA</sequence>
<comment type="caution">
    <text evidence="2">The sequence shown here is derived from an EMBL/GenBank/DDBJ whole genome shotgun (WGS) entry which is preliminary data.</text>
</comment>
<gene>
    <name evidence="2" type="ORF">PCASD_04562</name>
</gene>
<keyword evidence="1" id="KW-0812">Transmembrane</keyword>
<proteinExistence type="predicted"/>
<keyword evidence="1" id="KW-0472">Membrane</keyword>
<dbReference type="EMBL" id="PGCI01000051">
    <property type="protein sequence ID" value="PLW45160.1"/>
    <property type="molecule type" value="Genomic_DNA"/>
</dbReference>